<reference evidence="3" key="1">
    <citation type="journal article" date="2014" name="Int. J. Syst. Evol. Microbiol.">
        <title>Complete genome sequence of Corynebacterium casei LMG S-19264T (=DSM 44701T), isolated from a smear-ripened cheese.</title>
        <authorList>
            <consortium name="US DOE Joint Genome Institute (JGI-PGF)"/>
            <person name="Walter F."/>
            <person name="Albersmeier A."/>
            <person name="Kalinowski J."/>
            <person name="Ruckert C."/>
        </authorList>
    </citation>
    <scope>NUCLEOTIDE SEQUENCE</scope>
    <source>
        <strain evidence="3">KCTC 42650</strain>
    </source>
</reference>
<name>A0A8J3GVE9_9RHOB</name>
<dbReference type="EMBL" id="BNCJ01000002">
    <property type="protein sequence ID" value="GHF39447.1"/>
    <property type="molecule type" value="Genomic_DNA"/>
</dbReference>
<feature type="compositionally biased region" description="Basic and acidic residues" evidence="2">
    <location>
        <begin position="1019"/>
        <end position="1034"/>
    </location>
</feature>
<feature type="compositionally biased region" description="Basic residues" evidence="2">
    <location>
        <begin position="40"/>
        <end position="51"/>
    </location>
</feature>
<keyword evidence="1" id="KW-0175">Coiled coil</keyword>
<dbReference type="Proteomes" id="UP000626220">
    <property type="component" value="Unassembled WGS sequence"/>
</dbReference>
<feature type="coiled-coil region" evidence="1">
    <location>
        <begin position="1329"/>
        <end position="1382"/>
    </location>
</feature>
<evidence type="ECO:0000313" key="4">
    <source>
        <dbReference type="Proteomes" id="UP000626220"/>
    </source>
</evidence>
<evidence type="ECO:0000256" key="2">
    <source>
        <dbReference type="SAM" id="MobiDB-lite"/>
    </source>
</evidence>
<feature type="compositionally biased region" description="Acidic residues" evidence="2">
    <location>
        <begin position="1"/>
        <end position="11"/>
    </location>
</feature>
<sequence length="1488" mass="163163">MGEQGDQDLDEEKIAASNEKSKGKEKSRAKGDDARPASTGKRRKASPKLKSKSGDLARVLRLSASDREEEDDLQPVPLQGVPNPARVSKSLKRALFKSEKAVVLSRFDDLPDNLQLMLGQEMSDFDRNSEAEANFFDDYGTIDDILANPDLKDGMPPDANAPDSMTYRGAVLKQMQAHINDINRRVQTAMTSLAAADAEDDWDDLAETAAREVAGKKVKTAEARALEAQQALFQARLVAEAMRAHVPEAILAQNSARLSDRLDDLMLNKKAKKRELRELRKTPTDDERAAERRPFDLIAERHSTTDAAHLDVFAQQLLHAPSATDRARIKDATDAAIARAERLLDLGGNMDDVEATLEHIPRAFWPPRFVDEIQAWRKVERELADQRIQTYMEQAAPPKIGKMETTEDVVKFVSTYFDDVMTFLNANEGTIGDDNQDWSNTEWVNYGIYNVKNLIDSVNAIRELDRDDPEFKDKLGTAIATATKSISDGIRNVSNCSKELTDAMSWAAGLGILSECIDIGMEVRDLVRTTSLKSTTSAELIGMANLESRGQRIDKGMENALWNEVDARALQQKKQAVNIAAHTVAAAGYAADFGGVGTPIKAVGKCIEYGGRVVFANIDFNNIQTAKKTIEAARAGSVPAQLEVMRNSALYAKSYIAIKALETPPDRVAMEFIVRRGYSEADLEKEDVTVQILAQAMMDHADQSDETQAGDSRAAAIADGLTDGRGGRIFGAIKGKLDARKERKTEDKHRVQVEKPLKYAPQDLTLTDAGWAGLVSKMQAANVYDDPAQGAIAKSMAKVSSNIAQLGYAKRQVSRQFMKALLVKHPNPDSLKATMVKVRNALLQLASDMRAYTPMTTTPLADKKAPIPDDKVPVAKPHDTAAQAIADYVQAITSQVAEIDALLKETGYVNEAWEPPGADSLEKIAEARHALQYDAGLDKAGRKAQRKTLDKEQQKAEAALPLEANSFGSVYDAYAKALRLPEGRSTLVDDSEGDDRAAISAALKKVEAAWAAYQAQDGEPDKDAPAPSKMKDTKNAPAQLKLARGEEAKAALVRLMDLLNQLRPGCANEGMRRYVDHLMETSRLRLREIFADQTARTADYKAKLPKRATMDVQSLDTVLKDAAKEGALDAWSPTISAMREAMKSREVNFAAYGADKLPDAGTVPGPENYGSKGRMKDKVMQASLRAMHSSIGEVLSSDILPPDIQKYLKKQLKLVEDESNAIADRVKAVEFDLVPLPAKGLPAKDDFVSTCNNAYHAGAVDSSTNVLKVGSALADFEKAQAAWQKALGQESTEKQRKALSKAARKYWAAIDIAQGGIAKLMHAKGFAQNKAMEDYLTEIANALEELRKELEQRSVAESDAALKALNEVFKQAKKDKLSLDSEEVVREEIETALARRKSAALAVGGMDLENEVPGRKAARIAEKERIDFEKAIAEAHAEVSKLDRTDEKRKHFLAQIDKLIADLDAAYLEMFSKGALNNLARGLVNKRK</sequence>
<feature type="coiled-coil region" evidence="1">
    <location>
        <begin position="255"/>
        <end position="282"/>
    </location>
</feature>
<protein>
    <submittedName>
        <fullName evidence="3">Uncharacterized protein</fullName>
    </submittedName>
</protein>
<keyword evidence="4" id="KW-1185">Reference proteome</keyword>
<comment type="caution">
    <text evidence="3">The sequence shown here is derived from an EMBL/GenBank/DDBJ whole genome shotgun (WGS) entry which is preliminary data.</text>
</comment>
<feature type="region of interest" description="Disordered" evidence="2">
    <location>
        <begin position="1"/>
        <end position="81"/>
    </location>
</feature>
<feature type="compositionally biased region" description="Basic and acidic residues" evidence="2">
    <location>
        <begin position="19"/>
        <end position="35"/>
    </location>
</feature>
<organism evidence="3 4">
    <name type="scientific">Seohaeicola zhoushanensis</name>
    <dbReference type="NCBI Taxonomy" id="1569283"/>
    <lineage>
        <taxon>Bacteria</taxon>
        <taxon>Pseudomonadati</taxon>
        <taxon>Pseudomonadota</taxon>
        <taxon>Alphaproteobacteria</taxon>
        <taxon>Rhodobacterales</taxon>
        <taxon>Roseobacteraceae</taxon>
        <taxon>Seohaeicola</taxon>
    </lineage>
</organism>
<dbReference type="RefSeq" id="WP_189678822.1">
    <property type="nucleotide sequence ID" value="NZ_BNCJ01000002.1"/>
</dbReference>
<gene>
    <name evidence="3" type="ORF">GCM10017056_08650</name>
</gene>
<reference evidence="3" key="2">
    <citation type="submission" date="2020-09" db="EMBL/GenBank/DDBJ databases">
        <authorList>
            <person name="Sun Q."/>
            <person name="Kim S."/>
        </authorList>
    </citation>
    <scope>NUCLEOTIDE SEQUENCE</scope>
    <source>
        <strain evidence="3">KCTC 42650</strain>
    </source>
</reference>
<feature type="region of interest" description="Disordered" evidence="2">
    <location>
        <begin position="1015"/>
        <end position="1035"/>
    </location>
</feature>
<evidence type="ECO:0000256" key="1">
    <source>
        <dbReference type="SAM" id="Coils"/>
    </source>
</evidence>
<accession>A0A8J3GVE9</accession>
<evidence type="ECO:0000313" key="3">
    <source>
        <dbReference type="EMBL" id="GHF39447.1"/>
    </source>
</evidence>
<proteinExistence type="predicted"/>